<proteinExistence type="predicted"/>
<protein>
    <submittedName>
        <fullName evidence="2">Uncharacterized protein</fullName>
    </submittedName>
</protein>
<dbReference type="Proteomes" id="UP000823674">
    <property type="component" value="Chromosome A06"/>
</dbReference>
<name>A0ABQ7M3E0_BRACM</name>
<keyword evidence="1" id="KW-0472">Membrane</keyword>
<dbReference type="EMBL" id="JADBGQ010000006">
    <property type="protein sequence ID" value="KAG5392395.1"/>
    <property type="molecule type" value="Genomic_DNA"/>
</dbReference>
<dbReference type="PANTHER" id="PTHR23257:SF978">
    <property type="entry name" value="PROTEIN KINASE FAMILY PROTEIN"/>
    <property type="match status" value="1"/>
</dbReference>
<dbReference type="InterPro" id="IPR050167">
    <property type="entry name" value="Ser_Thr_protein_kinase"/>
</dbReference>
<organism evidence="2 3">
    <name type="scientific">Brassica rapa subsp. trilocularis</name>
    <dbReference type="NCBI Taxonomy" id="1813537"/>
    <lineage>
        <taxon>Eukaryota</taxon>
        <taxon>Viridiplantae</taxon>
        <taxon>Streptophyta</taxon>
        <taxon>Embryophyta</taxon>
        <taxon>Tracheophyta</taxon>
        <taxon>Spermatophyta</taxon>
        <taxon>Magnoliopsida</taxon>
        <taxon>eudicotyledons</taxon>
        <taxon>Gunneridae</taxon>
        <taxon>Pentapetalae</taxon>
        <taxon>rosids</taxon>
        <taxon>malvids</taxon>
        <taxon>Brassicales</taxon>
        <taxon>Brassicaceae</taxon>
        <taxon>Brassiceae</taxon>
        <taxon>Brassica</taxon>
    </lineage>
</organism>
<keyword evidence="1" id="KW-0812">Transmembrane</keyword>
<comment type="caution">
    <text evidence="2">The sequence shown here is derived from an EMBL/GenBank/DDBJ whole genome shotgun (WGS) entry which is preliminary data.</text>
</comment>
<dbReference type="Gene3D" id="1.10.510.10">
    <property type="entry name" value="Transferase(Phosphotransferase) domain 1"/>
    <property type="match status" value="1"/>
</dbReference>
<accession>A0ABQ7M3E0</accession>
<feature type="transmembrane region" description="Helical" evidence="1">
    <location>
        <begin position="66"/>
        <end position="87"/>
    </location>
</feature>
<keyword evidence="1" id="KW-1133">Transmembrane helix</keyword>
<dbReference type="InterPro" id="IPR011009">
    <property type="entry name" value="Kinase-like_dom_sf"/>
</dbReference>
<sequence>MFEKGGRNVTRLSGSFSLELTCFHQDGFSQITREATEEKGVDALCVNGLVVVRLVLCSRQGIQLHGLWLVCCLSSAILHLYGVYGLVSCSLKVFEKMDREATKPLKDWTAFLQTPCSSYERWPSASVTEKHIFTIFTEKFDINDWFPQDILSEIFAKALSEDIPPGVNAYQHDGAGAFHLTWKIAEWIPSGITTRDGITAENSVDPQLNEGQDCDYVAGTDEDAQMKVTESEEFGAMVENLRTLDFEHEDDENTETRNAQLPPLGSPLADYDASGLQTEILSKLHHPNVVPFYGVVKDGPGGTLVTVTEFMVDGSLRHVLIWKDRNTLVSGGVRGTLPSMAPELLNGGCLLFWYSLVGDSDWRETGREEPYANMHYGAIIGAYLPITIRLCSSSGLGCCVSNFPMGNYLYILPDRFFLVWDTTMSKLLYGQVQAPNPTTRPSFTEIAGRLHVMTTAATSNQSKPPYHNKASK</sequence>
<keyword evidence="3" id="KW-1185">Reference proteome</keyword>
<evidence type="ECO:0000313" key="3">
    <source>
        <dbReference type="Proteomes" id="UP000823674"/>
    </source>
</evidence>
<evidence type="ECO:0000313" key="2">
    <source>
        <dbReference type="EMBL" id="KAG5392395.1"/>
    </source>
</evidence>
<dbReference type="SUPFAM" id="SSF56112">
    <property type="entry name" value="Protein kinase-like (PK-like)"/>
    <property type="match status" value="1"/>
</dbReference>
<dbReference type="PANTHER" id="PTHR23257">
    <property type="entry name" value="SERINE-THREONINE PROTEIN KINASE"/>
    <property type="match status" value="1"/>
</dbReference>
<evidence type="ECO:0000256" key="1">
    <source>
        <dbReference type="SAM" id="Phobius"/>
    </source>
</evidence>
<reference evidence="2 3" key="1">
    <citation type="submission" date="2021-03" db="EMBL/GenBank/DDBJ databases">
        <authorList>
            <person name="King G.J."/>
            <person name="Bancroft I."/>
            <person name="Baten A."/>
            <person name="Bloomfield J."/>
            <person name="Borpatragohain P."/>
            <person name="He Z."/>
            <person name="Irish N."/>
            <person name="Irwin J."/>
            <person name="Liu K."/>
            <person name="Mauleon R.P."/>
            <person name="Moore J."/>
            <person name="Morris R."/>
            <person name="Ostergaard L."/>
            <person name="Wang B."/>
            <person name="Wells R."/>
        </authorList>
    </citation>
    <scope>NUCLEOTIDE SEQUENCE [LARGE SCALE GENOMIC DNA]</scope>
    <source>
        <strain evidence="2">R-o-18</strain>
        <tissue evidence="2">Leaf</tissue>
    </source>
</reference>
<gene>
    <name evidence="2" type="primary">A06p013940.1_BraROA</name>
    <name evidence="2" type="ORF">IGI04_022358</name>
</gene>